<feature type="region of interest" description="Disordered" evidence="1">
    <location>
        <begin position="1"/>
        <end position="20"/>
    </location>
</feature>
<evidence type="ECO:0000313" key="3">
    <source>
        <dbReference type="Proteomes" id="UP000199392"/>
    </source>
</evidence>
<dbReference type="STRING" id="311180.SAMN04488050_11219"/>
<sequence>MAHPIDKTDTLVSEDTSVTETSVIEWPGEDAPDRLEYEDTFDFAPGILTARTVIDLSERNEDYPVEGSYSVVADPEERSWQSDLELNTDGEDGPEVVMRSSVEVGTEPGERFFSSHFSLTTASGATGENDESTGPGQYTISWVFDFS</sequence>
<name>A0A1I6VMH2_9RHOB</name>
<gene>
    <name evidence="2" type="ORF">SAMN04488050_11219</name>
</gene>
<organism evidence="2 3">
    <name type="scientific">Alloyangia pacifica</name>
    <dbReference type="NCBI Taxonomy" id="311180"/>
    <lineage>
        <taxon>Bacteria</taxon>
        <taxon>Pseudomonadati</taxon>
        <taxon>Pseudomonadota</taxon>
        <taxon>Alphaproteobacteria</taxon>
        <taxon>Rhodobacterales</taxon>
        <taxon>Roseobacteraceae</taxon>
        <taxon>Alloyangia</taxon>
    </lineage>
</organism>
<dbReference type="EMBL" id="FOZW01000012">
    <property type="protein sequence ID" value="SFT14908.1"/>
    <property type="molecule type" value="Genomic_DNA"/>
</dbReference>
<dbReference type="AlphaFoldDB" id="A0A1I6VMH2"/>
<proteinExistence type="predicted"/>
<accession>A0A1I6VMH2</accession>
<evidence type="ECO:0000313" key="2">
    <source>
        <dbReference type="EMBL" id="SFT14908.1"/>
    </source>
</evidence>
<protein>
    <submittedName>
        <fullName evidence="2">Uncharacterized protein</fullName>
    </submittedName>
</protein>
<feature type="compositionally biased region" description="Polar residues" evidence="1">
    <location>
        <begin position="10"/>
        <end position="20"/>
    </location>
</feature>
<reference evidence="3" key="1">
    <citation type="submission" date="2016-10" db="EMBL/GenBank/DDBJ databases">
        <authorList>
            <person name="Varghese N."/>
            <person name="Submissions S."/>
        </authorList>
    </citation>
    <scope>NUCLEOTIDE SEQUENCE [LARGE SCALE GENOMIC DNA]</scope>
    <source>
        <strain evidence="3">DSM 26894</strain>
    </source>
</reference>
<dbReference type="Proteomes" id="UP000199392">
    <property type="component" value="Unassembled WGS sequence"/>
</dbReference>
<evidence type="ECO:0000256" key="1">
    <source>
        <dbReference type="SAM" id="MobiDB-lite"/>
    </source>
</evidence>
<dbReference type="RefSeq" id="WP_092428436.1">
    <property type="nucleotide sequence ID" value="NZ_FNCL01000012.1"/>
</dbReference>
<keyword evidence="3" id="KW-1185">Reference proteome</keyword>